<evidence type="ECO:0000256" key="1">
    <source>
        <dbReference type="PROSITE-ProRule" id="PRU00047"/>
    </source>
</evidence>
<keyword evidence="1" id="KW-0862">Zinc</keyword>
<dbReference type="InterPro" id="IPR001878">
    <property type="entry name" value="Znf_CCHC"/>
</dbReference>
<name>A0ABQ5FNZ9_9ASTR</name>
<dbReference type="Gene3D" id="4.10.60.10">
    <property type="entry name" value="Zinc finger, CCHC-type"/>
    <property type="match status" value="1"/>
</dbReference>
<organism evidence="4 5">
    <name type="scientific">Tanacetum coccineum</name>
    <dbReference type="NCBI Taxonomy" id="301880"/>
    <lineage>
        <taxon>Eukaryota</taxon>
        <taxon>Viridiplantae</taxon>
        <taxon>Streptophyta</taxon>
        <taxon>Embryophyta</taxon>
        <taxon>Tracheophyta</taxon>
        <taxon>Spermatophyta</taxon>
        <taxon>Magnoliopsida</taxon>
        <taxon>eudicotyledons</taxon>
        <taxon>Gunneridae</taxon>
        <taxon>Pentapetalae</taxon>
        <taxon>asterids</taxon>
        <taxon>campanulids</taxon>
        <taxon>Asterales</taxon>
        <taxon>Asteraceae</taxon>
        <taxon>Asteroideae</taxon>
        <taxon>Anthemideae</taxon>
        <taxon>Anthemidinae</taxon>
        <taxon>Tanacetum</taxon>
    </lineage>
</organism>
<comment type="caution">
    <text evidence="4">The sequence shown here is derived from an EMBL/GenBank/DDBJ whole genome shotgun (WGS) entry which is preliminary data.</text>
</comment>
<dbReference type="EMBL" id="BQNB010017559">
    <property type="protein sequence ID" value="GJT64608.1"/>
    <property type="molecule type" value="Genomic_DNA"/>
</dbReference>
<feature type="compositionally biased region" description="Polar residues" evidence="2">
    <location>
        <begin position="18"/>
        <end position="43"/>
    </location>
</feature>
<dbReference type="SUPFAM" id="SSF57756">
    <property type="entry name" value="Retrovirus zinc finger-like domains"/>
    <property type="match status" value="1"/>
</dbReference>
<feature type="domain" description="CCHC-type" evidence="3">
    <location>
        <begin position="112"/>
        <end position="126"/>
    </location>
</feature>
<keyword evidence="5" id="KW-1185">Reference proteome</keyword>
<proteinExistence type="predicted"/>
<accession>A0ABQ5FNZ9</accession>
<feature type="region of interest" description="Disordered" evidence="2">
    <location>
        <begin position="126"/>
        <end position="145"/>
    </location>
</feature>
<dbReference type="Proteomes" id="UP001151760">
    <property type="component" value="Unassembled WGS sequence"/>
</dbReference>
<protein>
    <submittedName>
        <fullName evidence="4">Ribonuclease H-like domain-containing protein</fullName>
    </submittedName>
</protein>
<keyword evidence="1" id="KW-0479">Metal-binding</keyword>
<evidence type="ECO:0000313" key="5">
    <source>
        <dbReference type="Proteomes" id="UP001151760"/>
    </source>
</evidence>
<keyword evidence="1" id="KW-0863">Zinc-finger</keyword>
<evidence type="ECO:0000313" key="4">
    <source>
        <dbReference type="EMBL" id="GJT64608.1"/>
    </source>
</evidence>
<gene>
    <name evidence="4" type="ORF">Tco_1016088</name>
</gene>
<dbReference type="InterPro" id="IPR036875">
    <property type="entry name" value="Znf_CCHC_sf"/>
</dbReference>
<evidence type="ECO:0000256" key="2">
    <source>
        <dbReference type="SAM" id="MobiDB-lite"/>
    </source>
</evidence>
<reference evidence="4" key="2">
    <citation type="submission" date="2022-01" db="EMBL/GenBank/DDBJ databases">
        <authorList>
            <person name="Yamashiro T."/>
            <person name="Shiraishi A."/>
            <person name="Satake H."/>
            <person name="Nakayama K."/>
        </authorList>
    </citation>
    <scope>NUCLEOTIDE SEQUENCE</scope>
</reference>
<reference evidence="4" key="1">
    <citation type="journal article" date="2022" name="Int. J. Mol. Sci.">
        <title>Draft Genome of Tanacetum Coccineum: Genomic Comparison of Closely Related Tanacetum-Family Plants.</title>
        <authorList>
            <person name="Yamashiro T."/>
            <person name="Shiraishi A."/>
            <person name="Nakayama K."/>
            <person name="Satake H."/>
        </authorList>
    </citation>
    <scope>NUCLEOTIDE SEQUENCE</scope>
</reference>
<feature type="region of interest" description="Disordered" evidence="2">
    <location>
        <begin position="15"/>
        <end position="46"/>
    </location>
</feature>
<sequence length="176" mass="19530">MNGLYNNLKVYESEIKGQSRSSSNSPNVAFVSSENTSSTNEAVNTAHEVSAASSQGQASSLTYVNDVMFSFFANQSNSSQLDNEDLEQIDTDDLEEMDLKWQVAMLTMRVECYNCHRRGHFTRECRAPRNQGNRNGDAPRRNAPVDTSTINALVVQDGIGGYNWSFQAEEASQTLL</sequence>
<dbReference type="PROSITE" id="PS50158">
    <property type="entry name" value="ZF_CCHC"/>
    <property type="match status" value="1"/>
</dbReference>
<evidence type="ECO:0000259" key="3">
    <source>
        <dbReference type="PROSITE" id="PS50158"/>
    </source>
</evidence>